<keyword evidence="11 13" id="KW-0807">Transducer</keyword>
<comment type="similarity">
    <text evidence="2 12">Belongs to the G-protein coupled receptor T2R family.</text>
</comment>
<feature type="transmembrane region" description="Helical" evidence="14">
    <location>
        <begin position="265"/>
        <end position="285"/>
    </location>
</feature>
<evidence type="ECO:0000256" key="1">
    <source>
        <dbReference type="ARBA" id="ARBA00004141"/>
    </source>
</evidence>
<feature type="transmembrane region" description="Helical" evidence="14">
    <location>
        <begin position="95"/>
        <end position="121"/>
    </location>
</feature>
<keyword evidence="6 14" id="KW-1133">Transmembrane helix</keyword>
<keyword evidence="10" id="KW-0325">Glycoprotein</keyword>
<feature type="domain" description="G-protein coupled receptors family 1 profile" evidence="15">
    <location>
        <begin position="23"/>
        <end position="250"/>
    </location>
</feature>
<dbReference type="GO" id="GO:0033038">
    <property type="term" value="F:bitter taste receptor activity"/>
    <property type="evidence" value="ECO:0007669"/>
    <property type="project" value="InterPro"/>
</dbReference>
<evidence type="ECO:0000256" key="8">
    <source>
        <dbReference type="ARBA" id="ARBA00023136"/>
    </source>
</evidence>
<keyword evidence="7 13" id="KW-0297">G-protein coupled receptor</keyword>
<keyword evidence="16" id="KW-1185">Reference proteome</keyword>
<keyword evidence="4 13" id="KW-0716">Sensory transduction</keyword>
<feature type="transmembrane region" description="Helical" evidence="14">
    <location>
        <begin position="128"/>
        <end position="148"/>
    </location>
</feature>
<evidence type="ECO:0000256" key="7">
    <source>
        <dbReference type="ARBA" id="ARBA00023040"/>
    </source>
</evidence>
<dbReference type="InterPro" id="IPR000276">
    <property type="entry name" value="GPCR_Rhodpsn"/>
</dbReference>
<dbReference type="Proteomes" id="UP001108280">
    <property type="component" value="Chromosome 8"/>
</dbReference>
<keyword evidence="3 13" id="KW-0919">Taste</keyword>
<dbReference type="PANTHER" id="PTHR11394:SF23">
    <property type="entry name" value="TASTE RECEPTOR TYPE 2 MEMBER 14"/>
    <property type="match status" value="1"/>
</dbReference>
<sequence>MSTAIQATLLIIFSVEFVIGILGNAFMALVNIMDGLKRGKFSAANQILTALAISRFVFLLLLLIIFLISDLYPALTTTKKMIKITNASWILSNHLSIWLATCLSIFYFLKIAIFSNSLIIYLKWRVKAVVLVTLSVSLLILFVNIVVINTHADVWIDRFKSNTSHSAIQSNVAQLSKRVFFTNTMFTLIPFTVSLIIFILLIFSLWRHLKNIQNYSKGSKDISTTAHIKTLKMVVAFLLPYTVFFVALAFQSWENKTHHRNPSNLVLLDAGLVFPSGHSCVLILGNSRLRQVFLSMIWWLRCRLNDAEVLRFLEHVRDCLPYSRG</sequence>
<evidence type="ECO:0000313" key="16">
    <source>
        <dbReference type="Proteomes" id="UP001108280"/>
    </source>
</evidence>
<accession>A0A9J7GKR0</accession>
<organism evidence="16 17">
    <name type="scientific">Cricetulus griseus</name>
    <name type="common">Chinese hamster</name>
    <name type="synonym">Cricetulus barabensis griseus</name>
    <dbReference type="NCBI Taxonomy" id="10029"/>
    <lineage>
        <taxon>Eukaryota</taxon>
        <taxon>Metazoa</taxon>
        <taxon>Chordata</taxon>
        <taxon>Craniata</taxon>
        <taxon>Vertebrata</taxon>
        <taxon>Euteleostomi</taxon>
        <taxon>Mammalia</taxon>
        <taxon>Eutheria</taxon>
        <taxon>Euarchontoglires</taxon>
        <taxon>Glires</taxon>
        <taxon>Rodentia</taxon>
        <taxon>Myomorpha</taxon>
        <taxon>Muroidea</taxon>
        <taxon>Cricetidae</taxon>
        <taxon>Cricetinae</taxon>
        <taxon>Cricetulus</taxon>
    </lineage>
</organism>
<reference evidence="16" key="2">
    <citation type="journal article" date="2020" name="Biotechnol. Bioeng.">
        <title>Chromosome-scale scaffolds for the Chinese hamster reference genome assembly to facilitate the study of the CHO epigenome.</title>
        <authorList>
            <person name="Hilliard W."/>
            <person name="MacDonald M."/>
            <person name="Lee K.H."/>
        </authorList>
    </citation>
    <scope>NUCLEOTIDE SEQUENCE [LARGE SCALE GENOMIC DNA]</scope>
    <source>
        <strain evidence="16">17A/GY</strain>
    </source>
</reference>
<evidence type="ECO:0000256" key="12">
    <source>
        <dbReference type="RuleBase" id="RU004423"/>
    </source>
</evidence>
<reference evidence="17" key="3">
    <citation type="submission" date="2025-08" db="UniProtKB">
        <authorList>
            <consortium name="RefSeq"/>
        </authorList>
    </citation>
    <scope>IDENTIFICATION</scope>
    <source>
        <strain evidence="17">17A/GY</strain>
        <tissue evidence="17">Liver</tissue>
    </source>
</reference>
<evidence type="ECO:0000256" key="11">
    <source>
        <dbReference type="ARBA" id="ARBA00023224"/>
    </source>
</evidence>
<dbReference type="FunFam" id="1.20.1070.10:FF:000042">
    <property type="entry name" value="Taste receptor type 2 member 7"/>
    <property type="match status" value="1"/>
</dbReference>
<keyword evidence="9 13" id="KW-0675">Receptor</keyword>
<dbReference type="GeneID" id="100770712"/>
<dbReference type="SUPFAM" id="SSF81321">
    <property type="entry name" value="Family A G protein-coupled receptor-like"/>
    <property type="match status" value="1"/>
</dbReference>
<dbReference type="PANTHER" id="PTHR11394">
    <property type="entry name" value="TASTE RECEPTOR TYPE 2"/>
    <property type="match status" value="1"/>
</dbReference>
<evidence type="ECO:0000256" key="10">
    <source>
        <dbReference type="ARBA" id="ARBA00023180"/>
    </source>
</evidence>
<reference evidence="16" key="1">
    <citation type="journal article" date="2018" name="Biotechnol. Bioeng.">
        <title>A reference genome of the Chinese hamster based on a hybrid assembly strategy.</title>
        <authorList>
            <person name="Rupp O."/>
            <person name="MacDonald M.L."/>
            <person name="Li S."/>
            <person name="Dhiman H."/>
            <person name="Polson S."/>
            <person name="Griep S."/>
            <person name="Heffner K."/>
            <person name="Hernandez I."/>
            <person name="Brinkrolf K."/>
            <person name="Jadhav V."/>
            <person name="Samoudi M."/>
            <person name="Hao H."/>
            <person name="Kingham B."/>
            <person name="Goesmann A."/>
            <person name="Betenbaugh M.J."/>
            <person name="Lewis N.E."/>
            <person name="Borth N."/>
            <person name="Lee K.H."/>
        </authorList>
    </citation>
    <scope>NUCLEOTIDE SEQUENCE [LARGE SCALE GENOMIC DNA]</scope>
    <source>
        <strain evidence="16">17A/GY</strain>
    </source>
</reference>
<feature type="transmembrane region" description="Helical" evidence="14">
    <location>
        <begin position="6"/>
        <end position="32"/>
    </location>
</feature>
<keyword evidence="5 13" id="KW-0812">Transmembrane</keyword>
<name>A0A9J7GKR0_CRIGR</name>
<dbReference type="AlphaFoldDB" id="A0A9J7GKR0"/>
<protein>
    <recommendedName>
        <fullName evidence="13">Taste receptor type 2</fullName>
    </recommendedName>
</protein>
<dbReference type="KEGG" id="cge:100770712"/>
<dbReference type="Gene3D" id="1.20.1070.10">
    <property type="entry name" value="Rhodopsin 7-helix transmembrane proteins"/>
    <property type="match status" value="1"/>
</dbReference>
<evidence type="ECO:0000256" key="3">
    <source>
        <dbReference type="ARBA" id="ARBA00022480"/>
    </source>
</evidence>
<evidence type="ECO:0000256" key="6">
    <source>
        <dbReference type="ARBA" id="ARBA00022989"/>
    </source>
</evidence>
<dbReference type="RefSeq" id="XP_027285788.1">
    <property type="nucleotide sequence ID" value="XM_027429987.1"/>
</dbReference>
<dbReference type="PROSITE" id="PS50262">
    <property type="entry name" value="G_PROTEIN_RECEP_F1_2"/>
    <property type="match status" value="1"/>
</dbReference>
<dbReference type="CDD" id="cd15019">
    <property type="entry name" value="7tm_TAS2R14-like"/>
    <property type="match status" value="1"/>
</dbReference>
<dbReference type="OrthoDB" id="8876749at2759"/>
<evidence type="ECO:0000256" key="13">
    <source>
        <dbReference type="RuleBase" id="RU004424"/>
    </source>
</evidence>
<feature type="transmembrane region" description="Helical" evidence="14">
    <location>
        <begin position="53"/>
        <end position="75"/>
    </location>
</feature>
<evidence type="ECO:0000313" key="17">
    <source>
        <dbReference type="RefSeq" id="XP_027285788.1"/>
    </source>
</evidence>
<evidence type="ECO:0000259" key="15">
    <source>
        <dbReference type="PROSITE" id="PS50262"/>
    </source>
</evidence>
<comment type="subcellular location">
    <subcellularLocation>
        <location evidence="1 13">Membrane</location>
        <topology evidence="1 13">Multi-pass membrane protein</topology>
    </subcellularLocation>
</comment>
<keyword evidence="8 13" id="KW-0472">Membrane</keyword>
<evidence type="ECO:0000256" key="2">
    <source>
        <dbReference type="ARBA" id="ARBA00007376"/>
    </source>
</evidence>
<dbReference type="InterPro" id="IPR007960">
    <property type="entry name" value="TAS2R"/>
</dbReference>
<feature type="transmembrane region" description="Helical" evidence="14">
    <location>
        <begin position="230"/>
        <end position="253"/>
    </location>
</feature>
<dbReference type="PRINTS" id="PR00237">
    <property type="entry name" value="GPCRRHODOPSN"/>
</dbReference>
<gene>
    <name evidence="17" type="primary">LOC100770712</name>
</gene>
<dbReference type="GO" id="GO:0004930">
    <property type="term" value="F:G protein-coupled receptor activity"/>
    <property type="evidence" value="ECO:0007669"/>
    <property type="project" value="UniProtKB-KW"/>
</dbReference>
<dbReference type="GO" id="GO:0016020">
    <property type="term" value="C:membrane"/>
    <property type="evidence" value="ECO:0007669"/>
    <property type="project" value="UniProtKB-SubCell"/>
</dbReference>
<evidence type="ECO:0000256" key="4">
    <source>
        <dbReference type="ARBA" id="ARBA00022606"/>
    </source>
</evidence>
<feature type="transmembrane region" description="Helical" evidence="14">
    <location>
        <begin position="185"/>
        <end position="209"/>
    </location>
</feature>
<evidence type="ECO:0000256" key="14">
    <source>
        <dbReference type="SAM" id="Phobius"/>
    </source>
</evidence>
<dbReference type="InterPro" id="IPR017452">
    <property type="entry name" value="GPCR_Rhodpsn_7TM"/>
</dbReference>
<proteinExistence type="inferred from homology"/>
<evidence type="ECO:0000256" key="9">
    <source>
        <dbReference type="ARBA" id="ARBA00023170"/>
    </source>
</evidence>
<evidence type="ECO:0000256" key="5">
    <source>
        <dbReference type="ARBA" id="ARBA00022692"/>
    </source>
</evidence>
<dbReference type="Pfam" id="PF05296">
    <property type="entry name" value="TAS2R"/>
    <property type="match status" value="1"/>
</dbReference>